<dbReference type="InterPro" id="IPR010982">
    <property type="entry name" value="Lambda_DNA-bd_dom_sf"/>
</dbReference>
<dbReference type="AlphaFoldDB" id="A0A7S8C3S8"/>
<protein>
    <submittedName>
        <fullName evidence="6">LacI family DNA-binding transcriptional regulator</fullName>
    </submittedName>
</protein>
<reference evidence="6 7" key="1">
    <citation type="submission" date="2020-06" db="EMBL/GenBank/DDBJ databases">
        <title>Genome sequence of 2 isolates from Red Sea Mangroves.</title>
        <authorList>
            <person name="Sefrji F."/>
            <person name="Michoud G."/>
            <person name="Merlino G."/>
            <person name="Daffonchio D."/>
        </authorList>
    </citation>
    <scope>NUCLEOTIDE SEQUENCE [LARGE SCALE GENOMIC DNA]</scope>
    <source>
        <strain evidence="6 7">R1DC25</strain>
    </source>
</reference>
<dbReference type="InterPro" id="IPR028082">
    <property type="entry name" value="Peripla_BP_I"/>
</dbReference>
<name>A0A7S8C3S8_9HYPH</name>
<dbReference type="CDD" id="cd06267">
    <property type="entry name" value="PBP1_LacI_sugar_binding-like"/>
    <property type="match status" value="1"/>
</dbReference>
<dbReference type="Proteomes" id="UP000593594">
    <property type="component" value="Chromosome"/>
</dbReference>
<keyword evidence="7" id="KW-1185">Reference proteome</keyword>
<evidence type="ECO:0000256" key="1">
    <source>
        <dbReference type="ARBA" id="ARBA00022491"/>
    </source>
</evidence>
<gene>
    <name evidence="6" type="ORF">HW532_08960</name>
</gene>
<keyword evidence="2" id="KW-0805">Transcription regulation</keyword>
<dbReference type="Gene3D" id="3.40.50.2300">
    <property type="match status" value="2"/>
</dbReference>
<feature type="domain" description="HTH lacI-type" evidence="5">
    <location>
        <begin position="2"/>
        <end position="56"/>
    </location>
</feature>
<evidence type="ECO:0000313" key="6">
    <source>
        <dbReference type="EMBL" id="QPC42813.1"/>
    </source>
</evidence>
<dbReference type="RefSeq" id="WP_213164048.1">
    <property type="nucleotide sequence ID" value="NZ_CP058214.1"/>
</dbReference>
<proteinExistence type="predicted"/>
<dbReference type="Pfam" id="PF00356">
    <property type="entry name" value="LacI"/>
    <property type="match status" value="1"/>
</dbReference>
<dbReference type="SUPFAM" id="SSF47413">
    <property type="entry name" value="lambda repressor-like DNA-binding domains"/>
    <property type="match status" value="1"/>
</dbReference>
<keyword evidence="1" id="KW-0678">Repressor</keyword>
<dbReference type="GO" id="GO:0003700">
    <property type="term" value="F:DNA-binding transcription factor activity"/>
    <property type="evidence" value="ECO:0007669"/>
    <property type="project" value="TreeGrafter"/>
</dbReference>
<evidence type="ECO:0000259" key="5">
    <source>
        <dbReference type="PROSITE" id="PS50932"/>
    </source>
</evidence>
<dbReference type="GO" id="GO:0000976">
    <property type="term" value="F:transcription cis-regulatory region binding"/>
    <property type="evidence" value="ECO:0007669"/>
    <property type="project" value="TreeGrafter"/>
</dbReference>
<dbReference type="CDD" id="cd01392">
    <property type="entry name" value="HTH_LacI"/>
    <property type="match status" value="1"/>
</dbReference>
<dbReference type="PROSITE" id="PS50932">
    <property type="entry name" value="HTH_LACI_2"/>
    <property type="match status" value="1"/>
</dbReference>
<evidence type="ECO:0000256" key="2">
    <source>
        <dbReference type="ARBA" id="ARBA00023015"/>
    </source>
</evidence>
<dbReference type="Gene3D" id="1.10.260.40">
    <property type="entry name" value="lambda repressor-like DNA-binding domains"/>
    <property type="match status" value="1"/>
</dbReference>
<evidence type="ECO:0000256" key="4">
    <source>
        <dbReference type="ARBA" id="ARBA00023163"/>
    </source>
</evidence>
<keyword evidence="4" id="KW-0804">Transcription</keyword>
<sequence>MATITEIARLARVSTATVSHVLNRTKPVSAKTRRIVEEIARELGYSPSRSARSLKTGRSATIGLIAPDLTNPFFPAIAQAVEAKARELGHGLIIVDCHNDPDEEQAAFALVGEYRVDGAIWIPVREDLERIRLPAPVVTLDRPIEGIDGVTAAHREGGRMVGREIAARGHGSVGILRGPAAHYSARERYEGLREGLGDAVPIGWTVEVPFSLDLGEEAEAAILDRPVSCIACANDQVAIRTLQLLARAGRAVPDEVSVIGFDDIAWSHFIHPPLTTVRQPYRALGTAAVELLFRRIAEPDAPRELKALPVTWIERESLRAI</sequence>
<organism evidence="6 7">
    <name type="scientific">Kaustia mangrovi</name>
    <dbReference type="NCBI Taxonomy" id="2593653"/>
    <lineage>
        <taxon>Bacteria</taxon>
        <taxon>Pseudomonadati</taxon>
        <taxon>Pseudomonadota</taxon>
        <taxon>Alphaproteobacteria</taxon>
        <taxon>Hyphomicrobiales</taxon>
        <taxon>Parvibaculaceae</taxon>
        <taxon>Kaustia</taxon>
    </lineage>
</organism>
<dbReference type="Pfam" id="PF13377">
    <property type="entry name" value="Peripla_BP_3"/>
    <property type="match status" value="1"/>
</dbReference>
<dbReference type="SMART" id="SM00354">
    <property type="entry name" value="HTH_LACI"/>
    <property type="match status" value="1"/>
</dbReference>
<keyword evidence="3 6" id="KW-0238">DNA-binding</keyword>
<dbReference type="PANTHER" id="PTHR30146:SF148">
    <property type="entry name" value="HTH-TYPE TRANSCRIPTIONAL REPRESSOR PURR-RELATED"/>
    <property type="match status" value="1"/>
</dbReference>
<dbReference type="InterPro" id="IPR046335">
    <property type="entry name" value="LacI/GalR-like_sensor"/>
</dbReference>
<dbReference type="KEGG" id="kmn:HW532_08960"/>
<dbReference type="EMBL" id="CP058214">
    <property type="protein sequence ID" value="QPC42813.1"/>
    <property type="molecule type" value="Genomic_DNA"/>
</dbReference>
<evidence type="ECO:0000256" key="3">
    <source>
        <dbReference type="ARBA" id="ARBA00023125"/>
    </source>
</evidence>
<dbReference type="InterPro" id="IPR000843">
    <property type="entry name" value="HTH_LacI"/>
</dbReference>
<dbReference type="PROSITE" id="PS00356">
    <property type="entry name" value="HTH_LACI_1"/>
    <property type="match status" value="1"/>
</dbReference>
<dbReference type="PANTHER" id="PTHR30146">
    <property type="entry name" value="LACI-RELATED TRANSCRIPTIONAL REPRESSOR"/>
    <property type="match status" value="1"/>
</dbReference>
<dbReference type="SUPFAM" id="SSF53822">
    <property type="entry name" value="Periplasmic binding protein-like I"/>
    <property type="match status" value="1"/>
</dbReference>
<accession>A0A7S8C3S8</accession>
<evidence type="ECO:0000313" key="7">
    <source>
        <dbReference type="Proteomes" id="UP000593594"/>
    </source>
</evidence>